<dbReference type="Pfam" id="PF09423">
    <property type="entry name" value="PhoD"/>
    <property type="match status" value="1"/>
</dbReference>
<dbReference type="InterPro" id="IPR052900">
    <property type="entry name" value="Phospholipid_Metab_Enz"/>
</dbReference>
<feature type="compositionally biased region" description="Basic and acidic residues" evidence="1">
    <location>
        <begin position="277"/>
        <end position="286"/>
    </location>
</feature>
<name>A0ABV7EMT9_9GAMM</name>
<dbReference type="InterPro" id="IPR018946">
    <property type="entry name" value="PhoD-like_MPP"/>
</dbReference>
<accession>A0ABV7EMT9</accession>
<evidence type="ECO:0000256" key="1">
    <source>
        <dbReference type="SAM" id="MobiDB-lite"/>
    </source>
</evidence>
<dbReference type="InterPro" id="IPR038607">
    <property type="entry name" value="PhoD-like_sf"/>
</dbReference>
<dbReference type="Proteomes" id="UP001595462">
    <property type="component" value="Unassembled WGS sequence"/>
</dbReference>
<comment type="caution">
    <text evidence="4">The sequence shown here is derived from an EMBL/GenBank/DDBJ whole genome shotgun (WGS) entry which is preliminary data.</text>
</comment>
<dbReference type="RefSeq" id="WP_380688656.1">
    <property type="nucleotide sequence ID" value="NZ_JBHRSS010000003.1"/>
</dbReference>
<dbReference type="CDD" id="cd07389">
    <property type="entry name" value="MPP_PhoD"/>
    <property type="match status" value="1"/>
</dbReference>
<gene>
    <name evidence="4" type="ORF">ACFOSU_09100</name>
</gene>
<feature type="domain" description="Phospholipase D N-terminal" evidence="3">
    <location>
        <begin position="61"/>
        <end position="149"/>
    </location>
</feature>
<proteinExistence type="predicted"/>
<reference evidence="5" key="1">
    <citation type="journal article" date="2019" name="Int. J. Syst. Evol. Microbiol.">
        <title>The Global Catalogue of Microorganisms (GCM) 10K type strain sequencing project: providing services to taxonomists for standard genome sequencing and annotation.</title>
        <authorList>
            <consortium name="The Broad Institute Genomics Platform"/>
            <consortium name="The Broad Institute Genome Sequencing Center for Infectious Disease"/>
            <person name="Wu L."/>
            <person name="Ma J."/>
        </authorList>
    </citation>
    <scope>NUCLEOTIDE SEQUENCE [LARGE SCALE GENOMIC DNA]</scope>
    <source>
        <strain evidence="5">KCTC 52640</strain>
    </source>
</reference>
<organism evidence="4 5">
    <name type="scientific">Salinisphaera aquimarina</name>
    <dbReference type="NCBI Taxonomy" id="2094031"/>
    <lineage>
        <taxon>Bacteria</taxon>
        <taxon>Pseudomonadati</taxon>
        <taxon>Pseudomonadota</taxon>
        <taxon>Gammaproteobacteria</taxon>
        <taxon>Salinisphaerales</taxon>
        <taxon>Salinisphaeraceae</taxon>
        <taxon>Salinisphaera</taxon>
    </lineage>
</organism>
<protein>
    <submittedName>
        <fullName evidence="4">Alkaline phosphatase D family protein</fullName>
    </submittedName>
</protein>
<feature type="compositionally biased region" description="Low complexity" evidence="1">
    <location>
        <begin position="571"/>
        <end position="586"/>
    </location>
</feature>
<dbReference type="Pfam" id="PF16655">
    <property type="entry name" value="PhoD_N"/>
    <property type="match status" value="1"/>
</dbReference>
<dbReference type="PANTHER" id="PTHR43606:SF7">
    <property type="entry name" value="PHOSPHATASE, PUTATIVE (AFU_ORTHOLOGUE AFUA_6G08710)-RELATED"/>
    <property type="match status" value="1"/>
</dbReference>
<feature type="region of interest" description="Disordered" evidence="1">
    <location>
        <begin position="266"/>
        <end position="286"/>
    </location>
</feature>
<evidence type="ECO:0000259" key="3">
    <source>
        <dbReference type="Pfam" id="PF16655"/>
    </source>
</evidence>
<keyword evidence="5" id="KW-1185">Reference proteome</keyword>
<evidence type="ECO:0000313" key="4">
    <source>
        <dbReference type="EMBL" id="MFC3104048.1"/>
    </source>
</evidence>
<dbReference type="Gene3D" id="2.60.40.380">
    <property type="entry name" value="Purple acid phosphatase-like, N-terminal"/>
    <property type="match status" value="1"/>
</dbReference>
<dbReference type="EMBL" id="JBHRSS010000003">
    <property type="protein sequence ID" value="MFC3104048.1"/>
    <property type="molecule type" value="Genomic_DNA"/>
</dbReference>
<sequence>MGHRGKRRVSAWAPQTRRSFLRRAGFAGSAAASLGLLAGCSDGSDDRVSRTPGSSAQVFSHGVASGDPLADRIMLWTRVTPPAAQQVSVNWMLSDTPDMISPLRSGTVMTSADSDYTVKVDATGLEAGTTYYYRFETLGESSPLGRTRTLPADGVDRLRIAVLSCSNYPFGFFNVYGRVAERADLDLVLHLGDYIYEYPGRGVSAEENPDEYGDGREIGRAPEPPYEIVTLEDYRTRHACYKTDPDLQELHRQHPMIAVWDDHESTNNSWRGGAQNHDPDRGEGEWSRREAVSIKAYYEWLPIREIEPGNPDIIYRGFDLGGLAALTMLDTRLIGRDEQLAANAPGGSGFVDSGDYTDEGRTLIDAPQRQWLAERLSANNATWQLIGQQVMFGQLKAVGAPNASNTDNPGGQGGVFLNSDQWDGYPRAREKVWDIIRGGQAAPNVAINNVVVLTGDIHTSWAMDITEDPNNPDAYDPDTGAGSMAVEFVGTSVTSPGSDASPDAIKAQNPHMKYVQLASRGYLLLDITAERVQGEWWYVDDILTRNEQQRFAAAYRVRAGENRVVEASGMTTPRTDAPALAPAADTQSVQDA</sequence>
<dbReference type="Gene3D" id="3.60.21.70">
    <property type="entry name" value="PhoD-like phosphatase"/>
    <property type="match status" value="1"/>
</dbReference>
<feature type="domain" description="PhoD-like phosphatase metallophosphatase" evidence="2">
    <location>
        <begin position="161"/>
        <end position="536"/>
    </location>
</feature>
<dbReference type="PANTHER" id="PTHR43606">
    <property type="entry name" value="PHOSPHATASE, PUTATIVE (AFU_ORTHOLOGUE AFUA_6G08710)-RELATED"/>
    <property type="match status" value="1"/>
</dbReference>
<dbReference type="InterPro" id="IPR029052">
    <property type="entry name" value="Metallo-depent_PP-like"/>
</dbReference>
<dbReference type="SUPFAM" id="SSF56300">
    <property type="entry name" value="Metallo-dependent phosphatases"/>
    <property type="match status" value="1"/>
</dbReference>
<evidence type="ECO:0000313" key="5">
    <source>
        <dbReference type="Proteomes" id="UP001595462"/>
    </source>
</evidence>
<dbReference type="InterPro" id="IPR032093">
    <property type="entry name" value="PhoD_N"/>
</dbReference>
<feature type="region of interest" description="Disordered" evidence="1">
    <location>
        <begin position="567"/>
        <end position="592"/>
    </location>
</feature>
<evidence type="ECO:0000259" key="2">
    <source>
        <dbReference type="Pfam" id="PF09423"/>
    </source>
</evidence>